<keyword evidence="1" id="KW-0812">Transmembrane</keyword>
<evidence type="ECO:0000313" key="2">
    <source>
        <dbReference type="EMBL" id="DAD56895.1"/>
    </source>
</evidence>
<name>A0A8D9PGY2_9VIRU</name>
<keyword evidence="1" id="KW-1133">Transmembrane helix</keyword>
<organism evidence="2">
    <name type="scientific">Bacteriophage sp</name>
    <dbReference type="NCBI Taxonomy" id="38018"/>
    <lineage>
        <taxon>Viruses</taxon>
    </lineage>
</organism>
<dbReference type="EMBL" id="BK029947">
    <property type="protein sequence ID" value="DAD56895.1"/>
    <property type="molecule type" value="Genomic_DNA"/>
</dbReference>
<feature type="transmembrane region" description="Helical" evidence="1">
    <location>
        <begin position="14"/>
        <end position="35"/>
    </location>
</feature>
<accession>A0A8D9PGY2</accession>
<keyword evidence="1" id="KW-0472">Membrane</keyword>
<protein>
    <submittedName>
        <fullName evidence="2">Uncharacterized protein</fullName>
    </submittedName>
</protein>
<reference evidence="2" key="1">
    <citation type="journal article" date="2021" name="Proc. Natl. Acad. Sci. U.S.A.">
        <title>A Catalog of Tens of Thousands of Viruses from Human Metagenomes Reveals Hidden Associations with Chronic Diseases.</title>
        <authorList>
            <person name="Tisza M.J."/>
            <person name="Buck C.B."/>
        </authorList>
    </citation>
    <scope>NUCLEOTIDE SEQUENCE</scope>
    <source>
        <strain evidence="2">CtPNe1</strain>
    </source>
</reference>
<sequence>MKDKINSYTNFKKLLLLQFFINPIIFCLYSSFSIYPPYCTI</sequence>
<evidence type="ECO:0000256" key="1">
    <source>
        <dbReference type="SAM" id="Phobius"/>
    </source>
</evidence>
<proteinExistence type="predicted"/>